<dbReference type="GO" id="GO:0016298">
    <property type="term" value="F:lipase activity"/>
    <property type="evidence" value="ECO:0007669"/>
    <property type="project" value="InterPro"/>
</dbReference>
<evidence type="ECO:0000256" key="1">
    <source>
        <dbReference type="ARBA" id="ARBA00008668"/>
    </source>
</evidence>
<evidence type="ECO:0000313" key="3">
    <source>
        <dbReference type="EMBL" id="KAG0564188.1"/>
    </source>
</evidence>
<evidence type="ECO:0000256" key="2">
    <source>
        <dbReference type="SAM" id="SignalP"/>
    </source>
</evidence>
<dbReference type="InterPro" id="IPR036514">
    <property type="entry name" value="SGNH_hydro_sf"/>
</dbReference>
<dbReference type="Proteomes" id="UP000822688">
    <property type="component" value="Chromosome 8"/>
</dbReference>
<feature type="chain" id="PRO_5035796234" description="GDSL esterase/lipase" evidence="2">
    <location>
        <begin position="28"/>
        <end position="422"/>
    </location>
</feature>
<dbReference type="GO" id="GO:0006629">
    <property type="term" value="P:lipid metabolic process"/>
    <property type="evidence" value="ECO:0007669"/>
    <property type="project" value="InterPro"/>
</dbReference>
<proteinExistence type="inferred from homology"/>
<comment type="caution">
    <text evidence="3">The sequence shown here is derived from an EMBL/GenBank/DDBJ whole genome shotgun (WGS) entry which is preliminary data.</text>
</comment>
<comment type="similarity">
    <text evidence="1">Belongs to the 'GDSL' lipolytic enzyme family.</text>
</comment>
<dbReference type="InterPro" id="IPR008265">
    <property type="entry name" value="Lipase_GDSL_AS"/>
</dbReference>
<evidence type="ECO:0000313" key="4">
    <source>
        <dbReference type="Proteomes" id="UP000822688"/>
    </source>
</evidence>
<dbReference type="Pfam" id="PF00657">
    <property type="entry name" value="Lipase_GDSL"/>
    <property type="match status" value="1"/>
</dbReference>
<dbReference type="InterPro" id="IPR001087">
    <property type="entry name" value="GDSL"/>
</dbReference>
<name>A0A8T0H265_CERPU</name>
<dbReference type="PROSITE" id="PS01098">
    <property type="entry name" value="LIPASE_GDSL_SER"/>
    <property type="match status" value="1"/>
</dbReference>
<keyword evidence="2" id="KW-0732">Signal</keyword>
<dbReference type="PANTHER" id="PTHR22835">
    <property type="entry name" value="ZINC FINGER FYVE DOMAIN CONTAINING PROTEIN"/>
    <property type="match status" value="1"/>
</dbReference>
<sequence>MGKCGVFGARVLCWGALMLCVLQVASAALPNCSYPGVFAFGDSLSDTGNSIAAFPEKFANAELDPNGILFPTHAADRYTDGKLLLDFLAFGVRRRPIYPVLRGTGGDFTFGTNFAAYGAPARTVKVWYKDDGFNVPFSLDVQHQWSERYKIRVWFYESPIFNPPGRLVQSLPKLATWNESLFVVWSGYQDYFFSLYDKKLTVSQTKKIVGDVVAAIEEHIVKLLTPVVYIPPATPSMIMPIAQTIMVVNLPPLGCIPAMLTLYGGPKAKYDQYGCLSELNKITSAHNKLLTEKIIALRAKYPAALILDADAHGVYTDILKNPKSYNVTAPLSACCGVGGSYNFNTGVTCGHAGLVDGKFVNLTTSLPATPCANPRAHLSWDGIHTSNTFNKAAATDFLTGKHITPAGGLGCSPDFFFFDSST</sequence>
<dbReference type="PANTHER" id="PTHR22835:SF648">
    <property type="entry name" value="GDSL-LIKE LIPASE"/>
    <property type="match status" value="1"/>
</dbReference>
<feature type="signal peptide" evidence="2">
    <location>
        <begin position="1"/>
        <end position="27"/>
    </location>
</feature>
<keyword evidence="4" id="KW-1185">Reference proteome</keyword>
<reference evidence="3" key="1">
    <citation type="submission" date="2020-06" db="EMBL/GenBank/DDBJ databases">
        <title>WGS assembly of Ceratodon purpureus strain R40.</title>
        <authorList>
            <person name="Carey S.B."/>
            <person name="Jenkins J."/>
            <person name="Shu S."/>
            <person name="Lovell J.T."/>
            <person name="Sreedasyam A."/>
            <person name="Maumus F."/>
            <person name="Tiley G.P."/>
            <person name="Fernandez-Pozo N."/>
            <person name="Barry K."/>
            <person name="Chen C."/>
            <person name="Wang M."/>
            <person name="Lipzen A."/>
            <person name="Daum C."/>
            <person name="Saski C.A."/>
            <person name="Payton A.C."/>
            <person name="Mcbreen J.C."/>
            <person name="Conrad R.E."/>
            <person name="Kollar L.M."/>
            <person name="Olsson S."/>
            <person name="Huttunen S."/>
            <person name="Landis J.B."/>
            <person name="Wickett N.J."/>
            <person name="Johnson M.G."/>
            <person name="Rensing S.A."/>
            <person name="Grimwood J."/>
            <person name="Schmutz J."/>
            <person name="Mcdaniel S.F."/>
        </authorList>
    </citation>
    <scope>NUCLEOTIDE SEQUENCE</scope>
    <source>
        <strain evidence="3">R40</strain>
    </source>
</reference>
<protein>
    <recommendedName>
        <fullName evidence="5">GDSL esterase/lipase</fullName>
    </recommendedName>
</protein>
<dbReference type="AlphaFoldDB" id="A0A8T0H265"/>
<gene>
    <name evidence="3" type="ORF">KC19_8G090500</name>
</gene>
<organism evidence="3 4">
    <name type="scientific">Ceratodon purpureus</name>
    <name type="common">Fire moss</name>
    <name type="synonym">Dicranum purpureum</name>
    <dbReference type="NCBI Taxonomy" id="3225"/>
    <lineage>
        <taxon>Eukaryota</taxon>
        <taxon>Viridiplantae</taxon>
        <taxon>Streptophyta</taxon>
        <taxon>Embryophyta</taxon>
        <taxon>Bryophyta</taxon>
        <taxon>Bryophytina</taxon>
        <taxon>Bryopsida</taxon>
        <taxon>Dicranidae</taxon>
        <taxon>Pseudoditrichales</taxon>
        <taxon>Ditrichaceae</taxon>
        <taxon>Ceratodon</taxon>
    </lineage>
</organism>
<evidence type="ECO:0008006" key="5">
    <source>
        <dbReference type="Google" id="ProtNLM"/>
    </source>
</evidence>
<dbReference type="Gene3D" id="3.40.50.1110">
    <property type="entry name" value="SGNH hydrolase"/>
    <property type="match status" value="1"/>
</dbReference>
<dbReference type="EMBL" id="CM026429">
    <property type="protein sequence ID" value="KAG0564188.1"/>
    <property type="molecule type" value="Genomic_DNA"/>
</dbReference>
<accession>A0A8T0H265</accession>